<sequence length="717" mass="82598">MEQTRCDCFIRQRYCLEANDRNKNDNSNEKNEVEEKKEVKMNDFVDERNRDENLLNKSIDHRSTSVSFSSFFSLFTFVATKSYDLKQFDDDHHQNHQQRHQKKDWDVQNRSKLNRKILINETNWYFFRKNSIITILMMSMLWLMLMIKLNRLWIIKFLREINLSKKFNRKIILKKFFHFDSFQSKNYSRFIFISKSFHCYRCSVFIFTTLILFFSINNIHCCRQSCCDNRVPSSSSSSSSSPSSSSSSSSSTQSTQSSSISSLLMFYSSSPSPFSSSSSSLSSPSSTLDSFLYKKSSKFNRESSPKLSVLKNFTKNLKENHRNSFRLNRLKLLSRIKSDNIDHRQKLSNISDDKFNVLNQPLDLYSNLFERSLFSSKREHRIDENYSDQNFLALYPSQSDQNSDDLLDDSIEFTITDDNGDQESSSNDFEFVSKKPNVRRSIRNRSSEEDIDQHQSDDSFLDPPQSDSSSNDNIDYIMHSPRTVQTKYGILQGIVITFVRYSNGRTINNANGDPDDDNIDDDDEDNISSPSSTFINRTSRTSSSSSSSSSVITLTPVEAFLGVPYATPPIGNLRFMPPVAPIHWRGVRQANHLSPVCPQPLPRLNESNSNELDRKQSNRNSKTSSSSSSSSTFSSASIKLSPKHLDRLRRQLPFLRNQSEDCLHLNIYVPFEEYYQQRLNQRQRQQQSSSSSSASSSNGGSSKKLGIYSICFSHFSL</sequence>
<dbReference type="Proteomes" id="UP000070412">
    <property type="component" value="Unassembled WGS sequence"/>
</dbReference>
<evidence type="ECO:0000256" key="2">
    <source>
        <dbReference type="ARBA" id="ARBA00023180"/>
    </source>
</evidence>
<evidence type="ECO:0000256" key="3">
    <source>
        <dbReference type="SAM" id="MobiDB-lite"/>
    </source>
</evidence>
<accession>A0A834VBM1</accession>
<dbReference type="InterPro" id="IPR029058">
    <property type="entry name" value="AB_hydrolase_fold"/>
</dbReference>
<feature type="compositionally biased region" description="Basic and acidic residues" evidence="3">
    <location>
        <begin position="445"/>
        <end position="457"/>
    </location>
</feature>
<dbReference type="Pfam" id="PF00135">
    <property type="entry name" value="COesterase"/>
    <property type="match status" value="1"/>
</dbReference>
<feature type="compositionally biased region" description="Acidic residues" evidence="3">
    <location>
        <begin position="513"/>
        <end position="526"/>
    </location>
</feature>
<feature type="region of interest" description="Disordered" evidence="3">
    <location>
        <begin position="415"/>
        <end position="475"/>
    </location>
</feature>
<feature type="region of interest" description="Disordered" evidence="3">
    <location>
        <begin position="505"/>
        <end position="549"/>
    </location>
</feature>
<protein>
    <submittedName>
        <fullName evidence="6">Neuroligin-2</fullName>
    </submittedName>
</protein>
<feature type="region of interest" description="Disordered" evidence="3">
    <location>
        <begin position="235"/>
        <end position="254"/>
    </location>
</feature>
<feature type="domain" description="Carboxylesterase type B" evidence="5">
    <location>
        <begin position="556"/>
        <end position="673"/>
    </location>
</feature>
<evidence type="ECO:0000256" key="1">
    <source>
        <dbReference type="ARBA" id="ARBA00005964"/>
    </source>
</evidence>
<dbReference type="EMBL" id="WVUK01000066">
    <property type="protein sequence ID" value="KAF7487708.1"/>
    <property type="molecule type" value="Genomic_DNA"/>
</dbReference>
<organism evidence="6">
    <name type="scientific">Sarcoptes scabiei</name>
    <name type="common">Itch mite</name>
    <name type="synonym">Acarus scabiei</name>
    <dbReference type="NCBI Taxonomy" id="52283"/>
    <lineage>
        <taxon>Eukaryota</taxon>
        <taxon>Metazoa</taxon>
        <taxon>Ecdysozoa</taxon>
        <taxon>Arthropoda</taxon>
        <taxon>Chelicerata</taxon>
        <taxon>Arachnida</taxon>
        <taxon>Acari</taxon>
        <taxon>Acariformes</taxon>
        <taxon>Sarcoptiformes</taxon>
        <taxon>Astigmata</taxon>
        <taxon>Psoroptidia</taxon>
        <taxon>Sarcoptoidea</taxon>
        <taxon>Sarcoptidae</taxon>
        <taxon>Sarcoptinae</taxon>
        <taxon>Sarcoptes</taxon>
    </lineage>
</organism>
<feature type="region of interest" description="Disordered" evidence="3">
    <location>
        <begin position="679"/>
        <end position="701"/>
    </location>
</feature>
<proteinExistence type="inferred from homology"/>
<dbReference type="PANTHER" id="PTHR43903">
    <property type="entry name" value="NEUROLIGIN"/>
    <property type="match status" value="1"/>
</dbReference>
<keyword evidence="8" id="KW-1185">Reference proteome</keyword>
<reference evidence="8" key="1">
    <citation type="journal article" date="2020" name="PLoS Negl. Trop. Dis.">
        <title>High-quality nuclear genome for Sarcoptes scabiei-A critical resource for a neglected parasite.</title>
        <authorList>
            <person name="Korhonen P.K."/>
            <person name="Gasser R.B."/>
            <person name="Ma G."/>
            <person name="Wang T."/>
            <person name="Stroehlein A.J."/>
            <person name="Young N.D."/>
            <person name="Ang C.S."/>
            <person name="Fernando D.D."/>
            <person name="Lu H.C."/>
            <person name="Taylor S."/>
            <person name="Reynolds S.L."/>
            <person name="Mofiz E."/>
            <person name="Najaraj S.H."/>
            <person name="Gowda H."/>
            <person name="Madugundu A."/>
            <person name="Renuse S."/>
            <person name="Holt D."/>
            <person name="Pandey A."/>
            <person name="Papenfuss A.T."/>
            <person name="Fischer K."/>
        </authorList>
    </citation>
    <scope>NUCLEOTIDE SEQUENCE [LARGE SCALE GENOMIC DNA]</scope>
</reference>
<dbReference type="InterPro" id="IPR051093">
    <property type="entry name" value="Neuroligin/BSAL"/>
</dbReference>
<keyword evidence="4" id="KW-0812">Transmembrane</keyword>
<dbReference type="InterPro" id="IPR002018">
    <property type="entry name" value="CarbesteraseB"/>
</dbReference>
<keyword evidence="4" id="KW-1133">Transmembrane helix</keyword>
<dbReference type="AlphaFoldDB" id="A0A834VBM1"/>
<gene>
    <name evidence="6" type="ORF">SSS_7752</name>
</gene>
<evidence type="ECO:0000313" key="6">
    <source>
        <dbReference type="EMBL" id="KAF7487708.1"/>
    </source>
</evidence>
<evidence type="ECO:0000313" key="8">
    <source>
        <dbReference type="Proteomes" id="UP000070412"/>
    </source>
</evidence>
<dbReference type="EnsemblMetazoa" id="SSS_7752s_mrna">
    <property type="protein sequence ID" value="KAF7487708.1"/>
    <property type="gene ID" value="SSS_7752"/>
</dbReference>
<dbReference type="SUPFAM" id="SSF53474">
    <property type="entry name" value="alpha/beta-Hydrolases"/>
    <property type="match status" value="1"/>
</dbReference>
<dbReference type="Gene3D" id="3.40.50.1820">
    <property type="entry name" value="alpha/beta hydrolase"/>
    <property type="match status" value="1"/>
</dbReference>
<feature type="compositionally biased region" description="Low complexity" evidence="3">
    <location>
        <begin position="618"/>
        <end position="635"/>
    </location>
</feature>
<comment type="similarity">
    <text evidence="1">Belongs to the type-B carboxylesterase/lipase family.</text>
</comment>
<evidence type="ECO:0000259" key="5">
    <source>
        <dbReference type="Pfam" id="PF00135"/>
    </source>
</evidence>
<evidence type="ECO:0000313" key="7">
    <source>
        <dbReference type="EnsemblMetazoa" id="KAF7487708.1"/>
    </source>
</evidence>
<dbReference type="OrthoDB" id="3200163at2759"/>
<evidence type="ECO:0000256" key="4">
    <source>
        <dbReference type="SAM" id="Phobius"/>
    </source>
</evidence>
<reference evidence="7" key="3">
    <citation type="submission" date="2022-06" db="UniProtKB">
        <authorList>
            <consortium name="EnsemblMetazoa"/>
        </authorList>
    </citation>
    <scope>IDENTIFICATION</scope>
</reference>
<feature type="region of interest" description="Disordered" evidence="3">
    <location>
        <begin position="595"/>
        <end position="635"/>
    </location>
</feature>
<feature type="transmembrane region" description="Helical" evidence="4">
    <location>
        <begin position="131"/>
        <end position="149"/>
    </location>
</feature>
<keyword evidence="2" id="KW-0325">Glycoprotein</keyword>
<name>A0A834VBM1_SARSC</name>
<feature type="compositionally biased region" description="Low complexity" evidence="3">
    <location>
        <begin position="537"/>
        <end position="549"/>
    </location>
</feature>
<keyword evidence="4" id="KW-0472">Membrane</keyword>
<feature type="region of interest" description="Disordered" evidence="3">
    <location>
        <begin position="20"/>
        <end position="40"/>
    </location>
</feature>
<reference evidence="6" key="2">
    <citation type="submission" date="2020-01" db="EMBL/GenBank/DDBJ databases">
        <authorList>
            <person name="Korhonen P.K.K."/>
            <person name="Guangxu M.G."/>
            <person name="Wang T.W."/>
            <person name="Stroehlein A.J.S."/>
            <person name="Young N.D."/>
            <person name="Ang C.-S.A."/>
            <person name="Fernando D.W.F."/>
            <person name="Lu H.L."/>
            <person name="Taylor S.T."/>
            <person name="Ehtesham M.E.M."/>
            <person name="Najaraj S.H.N."/>
            <person name="Harsha G.H.G."/>
            <person name="Madugundu A.M."/>
            <person name="Renuse S.R."/>
            <person name="Holt D.H."/>
            <person name="Pandey A.P."/>
            <person name="Papenfuss A.P."/>
            <person name="Gasser R.B.G."/>
            <person name="Fischer K.F."/>
        </authorList>
    </citation>
    <scope>NUCLEOTIDE SEQUENCE</scope>
    <source>
        <strain evidence="6">SSS_KF_BRIS2020</strain>
    </source>
</reference>